<reference evidence="2" key="1">
    <citation type="journal article" date="2016" name="Nat. Biotechnol.">
        <title>Sequencing wild and cultivated cassava and related species reveals extensive interspecific hybridization and genetic diversity.</title>
        <authorList>
            <person name="Bredeson J.V."/>
            <person name="Lyons J.B."/>
            <person name="Prochnik S.E."/>
            <person name="Wu G.A."/>
            <person name="Ha C.M."/>
            <person name="Edsinger-Gonzales E."/>
            <person name="Grimwood J."/>
            <person name="Schmutz J."/>
            <person name="Rabbi I.Y."/>
            <person name="Egesi C."/>
            <person name="Nauluvula P."/>
            <person name="Lebot V."/>
            <person name="Ndunguru J."/>
            <person name="Mkamilo G."/>
            <person name="Bart R.S."/>
            <person name="Setter T.L."/>
            <person name="Gleadow R.M."/>
            <person name="Kulakow P."/>
            <person name="Ferguson M.E."/>
            <person name="Rounsley S."/>
            <person name="Rokhsar D.S."/>
        </authorList>
    </citation>
    <scope>NUCLEOTIDE SEQUENCE [LARGE SCALE GENOMIC DNA]</scope>
    <source>
        <strain evidence="2">cv. AM560-2</strain>
    </source>
</reference>
<dbReference type="EMBL" id="CM004388">
    <property type="protein sequence ID" value="KAG8659272.1"/>
    <property type="molecule type" value="Genomic_DNA"/>
</dbReference>
<sequence length="230" mass="26544">MAAGGITVKLNSTNLPLDPMLPPTFIVELRFHSHYRKLLRTLEGNLIEIEAYPISPTSFVRYRIQPHRRHLFVEPLCKSYLDVIFSSVVHNDSLRDLLSRRIASFLVFLVRRQPFLGYYVVADSEFTHEDLIEGYANDLTMIIDEEHQEVVQRGASSSALNKLKEQRFFAKQGDDDDRLSDDCVICLEELSNSEVALTKLTCTHIFHEQCILDWLKAQNSCPTCRRELED</sequence>
<comment type="caution">
    <text evidence="1">The sequence shown here is derived from an EMBL/GenBank/DDBJ whole genome shotgun (WGS) entry which is preliminary data.</text>
</comment>
<keyword evidence="2" id="KW-1185">Reference proteome</keyword>
<dbReference type="Proteomes" id="UP000091857">
    <property type="component" value="Chromosome 2"/>
</dbReference>
<gene>
    <name evidence="1" type="ORF">MANES_02G027200v8</name>
</gene>
<organism evidence="1 2">
    <name type="scientific">Manihot esculenta</name>
    <name type="common">Cassava</name>
    <name type="synonym">Jatropha manihot</name>
    <dbReference type="NCBI Taxonomy" id="3983"/>
    <lineage>
        <taxon>Eukaryota</taxon>
        <taxon>Viridiplantae</taxon>
        <taxon>Streptophyta</taxon>
        <taxon>Embryophyta</taxon>
        <taxon>Tracheophyta</taxon>
        <taxon>Spermatophyta</taxon>
        <taxon>Magnoliopsida</taxon>
        <taxon>eudicotyledons</taxon>
        <taxon>Gunneridae</taxon>
        <taxon>Pentapetalae</taxon>
        <taxon>rosids</taxon>
        <taxon>fabids</taxon>
        <taxon>Malpighiales</taxon>
        <taxon>Euphorbiaceae</taxon>
        <taxon>Crotonoideae</taxon>
        <taxon>Manihoteae</taxon>
        <taxon>Manihot</taxon>
    </lineage>
</organism>
<evidence type="ECO:0000313" key="1">
    <source>
        <dbReference type="EMBL" id="KAG8659272.1"/>
    </source>
</evidence>
<proteinExistence type="predicted"/>
<accession>A0ACB7I302</accession>
<protein>
    <submittedName>
        <fullName evidence="1">Uncharacterized protein</fullName>
    </submittedName>
</protein>
<name>A0ACB7I302_MANES</name>
<evidence type="ECO:0000313" key="2">
    <source>
        <dbReference type="Proteomes" id="UP000091857"/>
    </source>
</evidence>